<accession>L7IS13</accession>
<name>L7IS13_PYRO1</name>
<proteinExistence type="predicted"/>
<dbReference type="EMBL" id="JH794703">
    <property type="protein sequence ID" value="ELQ58731.1"/>
    <property type="molecule type" value="Genomic_DNA"/>
</dbReference>
<reference evidence="1" key="1">
    <citation type="journal article" date="2012" name="PLoS Genet.">
        <title>Comparative analysis of the genomes of two field isolates of the rice blast fungus Magnaporthe oryzae.</title>
        <authorList>
            <person name="Xue M."/>
            <person name="Yang J."/>
            <person name="Li Z."/>
            <person name="Hu S."/>
            <person name="Yao N."/>
            <person name="Dean R.A."/>
            <person name="Zhao W."/>
            <person name="Shen M."/>
            <person name="Zhang H."/>
            <person name="Li C."/>
            <person name="Liu L."/>
            <person name="Cao L."/>
            <person name="Xu X."/>
            <person name="Xing Y."/>
            <person name="Hsiang T."/>
            <person name="Zhang Z."/>
            <person name="Xu J.R."/>
            <person name="Peng Y.L."/>
        </authorList>
    </citation>
    <scope>NUCLEOTIDE SEQUENCE [LARGE SCALE GENOMIC DNA]</scope>
    <source>
        <strain evidence="1">P131</strain>
    </source>
</reference>
<organism>
    <name type="scientific">Pyricularia oryzae (strain P131)</name>
    <name type="common">Rice blast fungus</name>
    <name type="synonym">Magnaporthe oryzae</name>
    <dbReference type="NCBI Taxonomy" id="1143193"/>
    <lineage>
        <taxon>Eukaryota</taxon>
        <taxon>Fungi</taxon>
        <taxon>Dikarya</taxon>
        <taxon>Ascomycota</taxon>
        <taxon>Pezizomycotina</taxon>
        <taxon>Sordariomycetes</taxon>
        <taxon>Sordariomycetidae</taxon>
        <taxon>Magnaporthales</taxon>
        <taxon>Pyriculariaceae</taxon>
        <taxon>Pyricularia</taxon>
    </lineage>
</organism>
<protein>
    <submittedName>
        <fullName evidence="1">Uncharacterized protein</fullName>
    </submittedName>
</protein>
<sequence>MVRGNSPRYLCGYTTLAHFEHKVITGKRSLVTNNKTPVAKEGLSDIVRH</sequence>
<dbReference type="AlphaFoldDB" id="L7IS13"/>
<gene>
    <name evidence="1" type="ORF">OOW_P131scaffold01541g1</name>
</gene>
<evidence type="ECO:0000313" key="1">
    <source>
        <dbReference type="EMBL" id="ELQ58731.1"/>
    </source>
</evidence>